<sequence length="41" mass="4551">MTIRSCLELLEIAIIAIVKAITTQATAKSEFDRLSETMLLL</sequence>
<evidence type="ECO:0000313" key="1">
    <source>
        <dbReference type="EMBL" id="OLP04450.1"/>
    </source>
</evidence>
<protein>
    <submittedName>
        <fullName evidence="1">Uncharacterized protein</fullName>
    </submittedName>
</protein>
<evidence type="ECO:0000313" key="2">
    <source>
        <dbReference type="Proteomes" id="UP000185911"/>
    </source>
</evidence>
<gene>
    <name evidence="1" type="ORF">BLL52_4212</name>
</gene>
<accession>A0A1Q8Y997</accession>
<comment type="caution">
    <text evidence="1">The sequence shown here is derived from an EMBL/GenBank/DDBJ whole genome shotgun (WGS) entry which is preliminary data.</text>
</comment>
<reference evidence="1 2" key="1">
    <citation type="submission" date="2017-01" db="EMBL/GenBank/DDBJ databases">
        <title>Genome sequence of Rhodoferax antarcticus ANT.BR, a psychrophilic purple nonsulfur bacterium from an Antarctic microbial mat.</title>
        <authorList>
            <person name="Baker J."/>
            <person name="Riester C."/>
            <person name="Skinner B."/>
            <person name="Newell A."/>
            <person name="Swingley W."/>
            <person name="Madigan M."/>
            <person name="Jung D."/>
            <person name="Asao M."/>
            <person name="Chen M."/>
            <person name="Loughlin P."/>
            <person name="Pan H."/>
            <person name="Lin S."/>
            <person name="Li N."/>
            <person name="Shaw J."/>
            <person name="Prado M."/>
            <person name="Sherman C."/>
            <person name="Li X."/>
            <person name="Tang J."/>
            <person name="Blankenship R."/>
            <person name="Zhao T."/>
            <person name="Touchman J."/>
            <person name="Sattley M."/>
        </authorList>
    </citation>
    <scope>NUCLEOTIDE SEQUENCE [LARGE SCALE GENOMIC DNA]</scope>
    <source>
        <strain evidence="1 2">ANT.BR</strain>
    </source>
</reference>
<proteinExistence type="predicted"/>
<keyword evidence="2" id="KW-1185">Reference proteome</keyword>
<name>A0A1Q8Y997_9BURK</name>
<dbReference type="EMBL" id="MSYM01000020">
    <property type="protein sequence ID" value="OLP04450.1"/>
    <property type="molecule type" value="Genomic_DNA"/>
</dbReference>
<dbReference type="AlphaFoldDB" id="A0A1Q8Y997"/>
<organism evidence="1 2">
    <name type="scientific">Rhodoferax antarcticus ANT.BR</name>
    <dbReference type="NCBI Taxonomy" id="1111071"/>
    <lineage>
        <taxon>Bacteria</taxon>
        <taxon>Pseudomonadati</taxon>
        <taxon>Pseudomonadota</taxon>
        <taxon>Betaproteobacteria</taxon>
        <taxon>Burkholderiales</taxon>
        <taxon>Comamonadaceae</taxon>
        <taxon>Rhodoferax</taxon>
    </lineage>
</organism>
<dbReference type="Proteomes" id="UP000185911">
    <property type="component" value="Unassembled WGS sequence"/>
</dbReference>